<name>A0ABS7VBC5_9GAMM</name>
<gene>
    <name evidence="2" type="ORF">LA374_10835</name>
</gene>
<dbReference type="EMBL" id="JAIRBT010000012">
    <property type="protein sequence ID" value="MBZ6066700.1"/>
    <property type="molecule type" value="Genomic_DNA"/>
</dbReference>
<protein>
    <submittedName>
        <fullName evidence="2">TyeA family type III secretion system gatekeeper subunit</fullName>
    </submittedName>
</protein>
<sequence>MAFGPSDLMSEMVALVEKRWAGVHDIERLAERFELPDATARVAFYQEFKRLIRLFPVEVFIDEEQRQNLLLMSQNALDRAVEDEEEEQS</sequence>
<dbReference type="Proteomes" id="UP000774958">
    <property type="component" value="Unassembled WGS sequence"/>
</dbReference>
<evidence type="ECO:0000313" key="3">
    <source>
        <dbReference type="Proteomes" id="UP000774958"/>
    </source>
</evidence>
<proteinExistence type="predicted"/>
<organism evidence="2 3">
    <name type="scientific">Aeromonas schubertii</name>
    <dbReference type="NCBI Taxonomy" id="652"/>
    <lineage>
        <taxon>Bacteria</taxon>
        <taxon>Pseudomonadati</taxon>
        <taxon>Pseudomonadota</taxon>
        <taxon>Gammaproteobacteria</taxon>
        <taxon>Aeromonadales</taxon>
        <taxon>Aeromonadaceae</taxon>
        <taxon>Aeromonas</taxon>
    </lineage>
</organism>
<dbReference type="Gene3D" id="1.20.1280.80">
    <property type="match status" value="1"/>
</dbReference>
<keyword evidence="3" id="KW-1185">Reference proteome</keyword>
<evidence type="ECO:0000313" key="2">
    <source>
        <dbReference type="EMBL" id="MBZ6066700.1"/>
    </source>
</evidence>
<feature type="domain" description="Type III secretion system effector delivery regulator TyeA" evidence="1">
    <location>
        <begin position="7"/>
        <end position="86"/>
    </location>
</feature>
<dbReference type="InterPro" id="IPR013351">
    <property type="entry name" value="T3SS_TyeA-rel"/>
</dbReference>
<comment type="caution">
    <text evidence="2">The sequence shown here is derived from an EMBL/GenBank/DDBJ whole genome shotgun (WGS) entry which is preliminary data.</text>
</comment>
<reference evidence="2 3" key="1">
    <citation type="submission" date="2021-09" db="EMBL/GenBank/DDBJ databases">
        <title>Aeromonas schubertii isolated from Asian sea bass.</title>
        <authorList>
            <person name="Pinpimai K."/>
        </authorList>
    </citation>
    <scope>NUCLEOTIDE SEQUENCE [LARGE SCALE GENOMIC DNA]</scope>
    <source>
        <strain evidence="2 3">CHULA2021a</strain>
    </source>
</reference>
<dbReference type="InterPro" id="IPR015144">
    <property type="entry name" value="T3SS_TyeA"/>
</dbReference>
<dbReference type="SUPFAM" id="SSF140591">
    <property type="entry name" value="Type III secretion system domain"/>
    <property type="match status" value="1"/>
</dbReference>
<dbReference type="NCBIfam" id="TIGR02511">
    <property type="entry name" value="type_III_tyeA"/>
    <property type="match status" value="1"/>
</dbReference>
<accession>A0ABS7VBC5</accession>
<dbReference type="Pfam" id="PF09059">
    <property type="entry name" value="TyeA"/>
    <property type="match status" value="1"/>
</dbReference>
<dbReference type="InterPro" id="IPR038347">
    <property type="entry name" value="TyeA_sf"/>
</dbReference>
<evidence type="ECO:0000259" key="1">
    <source>
        <dbReference type="Pfam" id="PF09059"/>
    </source>
</evidence>